<dbReference type="Proteomes" id="UP000593576">
    <property type="component" value="Unassembled WGS sequence"/>
</dbReference>
<keyword evidence="6" id="KW-0547">Nucleotide-binding</keyword>
<evidence type="ECO:0000313" key="13">
    <source>
        <dbReference type="Proteomes" id="UP000593576"/>
    </source>
</evidence>
<evidence type="ECO:0000259" key="11">
    <source>
        <dbReference type="PROSITE" id="PS50893"/>
    </source>
</evidence>
<feature type="transmembrane region" description="Helical" evidence="10">
    <location>
        <begin position="543"/>
        <end position="570"/>
    </location>
</feature>
<dbReference type="FunFam" id="3.40.50.300:FF:000179">
    <property type="entry name" value="ABC transporter G family member 34"/>
    <property type="match status" value="1"/>
</dbReference>
<dbReference type="GO" id="GO:0140359">
    <property type="term" value="F:ABC-type transporter activity"/>
    <property type="evidence" value="ECO:0007669"/>
    <property type="project" value="InterPro"/>
</dbReference>
<evidence type="ECO:0000256" key="1">
    <source>
        <dbReference type="ARBA" id="ARBA00004141"/>
    </source>
</evidence>
<feature type="domain" description="ABC transporter" evidence="11">
    <location>
        <begin position="165"/>
        <end position="438"/>
    </location>
</feature>
<dbReference type="PANTHER" id="PTHR48040">
    <property type="entry name" value="PLEIOTROPIC DRUG RESISTANCE PROTEIN 1-LIKE ISOFORM X1"/>
    <property type="match status" value="1"/>
</dbReference>
<keyword evidence="9 10" id="KW-0472">Membrane</keyword>
<comment type="subcellular location">
    <subcellularLocation>
        <location evidence="1">Membrane</location>
        <topology evidence="1">Multi-pass membrane protein</topology>
    </subcellularLocation>
</comment>
<feature type="transmembrane region" description="Helical" evidence="10">
    <location>
        <begin position="582"/>
        <end position="602"/>
    </location>
</feature>
<gene>
    <name evidence="12" type="ORF">Goshw_020139</name>
</gene>
<evidence type="ECO:0000256" key="2">
    <source>
        <dbReference type="ARBA" id="ARBA00006012"/>
    </source>
</evidence>
<keyword evidence="7" id="KW-0067">ATP-binding</keyword>
<comment type="similarity">
    <text evidence="2">Belongs to the ABC transporter superfamily. ABCG family. PDR (TC 3.A.1.205) subfamily.</text>
</comment>
<comment type="caution">
    <text evidence="12">The sequence shown here is derived from an EMBL/GenBank/DDBJ whole genome shotgun (WGS) entry which is preliminary data.</text>
</comment>
<name>A0A7J9L4M3_GOSSC</name>
<evidence type="ECO:0000256" key="5">
    <source>
        <dbReference type="ARBA" id="ARBA00022737"/>
    </source>
</evidence>
<keyword evidence="4 10" id="KW-0812">Transmembrane</keyword>
<dbReference type="Gene3D" id="3.40.50.300">
    <property type="entry name" value="P-loop containing nucleotide triphosphate hydrolases"/>
    <property type="match status" value="1"/>
</dbReference>
<keyword evidence="8 10" id="KW-1133">Transmembrane helix</keyword>
<dbReference type="SUPFAM" id="SSF52540">
    <property type="entry name" value="P-loop containing nucleoside triphosphate hydrolases"/>
    <property type="match status" value="1"/>
</dbReference>
<keyword evidence="5" id="KW-0677">Repeat</keyword>
<sequence>MERNDLYQFSNSFRANSSSRWRDSGGYNVFSISQREQENEDEEDLKWAAIERLPSVRKGLVTTSDGKTANVDITKLGPEQRKHLMDRLIKHAEKDNESFLLKVRERLDRQEILLSAVSLADLVGIEIPKLEVRFEHLKVKAEAYIGSRALPSFFNFFINYLESILYGLHLLSSRKKHLSILRDVSGIIRPCRMTLLLGPPSSGKTTLLLALAGKLDRDLEFSGRVTYNGHEMDDFVPQRTAAYIGQHDVHIPEMTVRETIAFSARCQGVGPRFEMLAELSKREKAANITPDPDIDVFMKATSFADKETSVLTDYILKIMGLEICADTMVGNELIRGVSGGQKKRVTTGEMLAGPAKLLLMDEISTGLDSSTTYQIVKSLRQFVHILNGTAFISLLQPAPETYDLFDDIILLSDGQIVYQGPREHVTSRKDQRQYWTQADKDYSFVTVEQFAEAFQSFHVGKGLQNDLATPFIKNERDTQLLTTKNYGVRKMELLKVCFSKEMLLMKRNSFLYIFKLVQLLVMAVIGSSVFLRTEMHKGTPTDGIIQTGAAFFSVFMIMFNGLAEISMVVFKLPVFFKQRDSLFYPAWAYAIPTCLLKIPISFLEVSKAVASAAAIEPDVLCVISINCSNGSGDDCY</sequence>
<dbReference type="EMBL" id="JABFAF010000004">
    <property type="protein sequence ID" value="MBA0853637.1"/>
    <property type="molecule type" value="Genomic_DNA"/>
</dbReference>
<dbReference type="CDD" id="cd03233">
    <property type="entry name" value="ABCG_PDR_domain1"/>
    <property type="match status" value="1"/>
</dbReference>
<evidence type="ECO:0000256" key="6">
    <source>
        <dbReference type="ARBA" id="ARBA00022741"/>
    </source>
</evidence>
<dbReference type="GO" id="GO:0016020">
    <property type="term" value="C:membrane"/>
    <property type="evidence" value="ECO:0007669"/>
    <property type="project" value="UniProtKB-SubCell"/>
</dbReference>
<accession>A0A7J9L4M3</accession>
<feature type="transmembrane region" description="Helical" evidence="10">
    <location>
        <begin position="510"/>
        <end position="531"/>
    </location>
</feature>
<evidence type="ECO:0000256" key="10">
    <source>
        <dbReference type="SAM" id="Phobius"/>
    </source>
</evidence>
<dbReference type="GO" id="GO:0016887">
    <property type="term" value="F:ATP hydrolysis activity"/>
    <property type="evidence" value="ECO:0007669"/>
    <property type="project" value="InterPro"/>
</dbReference>
<dbReference type="Pfam" id="PF01061">
    <property type="entry name" value="ABC2_membrane"/>
    <property type="match status" value="1"/>
</dbReference>
<dbReference type="InterPro" id="IPR013525">
    <property type="entry name" value="ABC2_TM"/>
</dbReference>
<dbReference type="Pfam" id="PF00005">
    <property type="entry name" value="ABC_tran"/>
    <property type="match status" value="1"/>
</dbReference>
<evidence type="ECO:0000313" key="12">
    <source>
        <dbReference type="EMBL" id="MBA0853637.1"/>
    </source>
</evidence>
<reference evidence="12 13" key="1">
    <citation type="journal article" date="2019" name="Genome Biol. Evol.">
        <title>Insights into the evolution of the New World diploid cottons (Gossypium, subgenus Houzingenia) based on genome sequencing.</title>
        <authorList>
            <person name="Grover C.E."/>
            <person name="Arick M.A. 2nd"/>
            <person name="Thrash A."/>
            <person name="Conover J.L."/>
            <person name="Sanders W.S."/>
            <person name="Peterson D.G."/>
            <person name="Frelichowski J.E."/>
            <person name="Scheffler J.A."/>
            <person name="Scheffler B.E."/>
            <person name="Wendel J.F."/>
        </authorList>
    </citation>
    <scope>NUCLEOTIDE SEQUENCE [LARGE SCALE GENOMIC DNA]</scope>
    <source>
        <strain evidence="12">1</strain>
        <tissue evidence="12">Leaf</tissue>
    </source>
</reference>
<dbReference type="OrthoDB" id="66620at2759"/>
<dbReference type="GO" id="GO:0005524">
    <property type="term" value="F:ATP binding"/>
    <property type="evidence" value="ECO:0007669"/>
    <property type="project" value="UniProtKB-KW"/>
</dbReference>
<keyword evidence="3" id="KW-0813">Transport</keyword>
<dbReference type="PANTHER" id="PTHR48040:SF45">
    <property type="entry name" value="PLEIOTROPIC DRUG RESISTANCE PROTEIN 1-LIKE"/>
    <property type="match status" value="1"/>
</dbReference>
<evidence type="ECO:0000256" key="3">
    <source>
        <dbReference type="ARBA" id="ARBA00022448"/>
    </source>
</evidence>
<dbReference type="InterPro" id="IPR034001">
    <property type="entry name" value="ABCG_PDR_1"/>
</dbReference>
<organism evidence="12 13">
    <name type="scientific">Gossypium schwendimanii</name>
    <name type="common">Cotton</name>
    <dbReference type="NCBI Taxonomy" id="34291"/>
    <lineage>
        <taxon>Eukaryota</taxon>
        <taxon>Viridiplantae</taxon>
        <taxon>Streptophyta</taxon>
        <taxon>Embryophyta</taxon>
        <taxon>Tracheophyta</taxon>
        <taxon>Spermatophyta</taxon>
        <taxon>Magnoliopsida</taxon>
        <taxon>eudicotyledons</taxon>
        <taxon>Gunneridae</taxon>
        <taxon>Pentapetalae</taxon>
        <taxon>rosids</taxon>
        <taxon>malvids</taxon>
        <taxon>Malvales</taxon>
        <taxon>Malvaceae</taxon>
        <taxon>Malvoideae</taxon>
        <taxon>Gossypium</taxon>
    </lineage>
</organism>
<dbReference type="SMART" id="SM00382">
    <property type="entry name" value="AAA"/>
    <property type="match status" value="1"/>
</dbReference>
<protein>
    <recommendedName>
        <fullName evidence="11">ABC transporter domain-containing protein</fullName>
    </recommendedName>
</protein>
<evidence type="ECO:0000256" key="7">
    <source>
        <dbReference type="ARBA" id="ARBA00022840"/>
    </source>
</evidence>
<keyword evidence="13" id="KW-1185">Reference proteome</keyword>
<dbReference type="InterPro" id="IPR027417">
    <property type="entry name" value="P-loop_NTPase"/>
</dbReference>
<evidence type="ECO:0000256" key="4">
    <source>
        <dbReference type="ARBA" id="ARBA00022692"/>
    </source>
</evidence>
<dbReference type="InterPro" id="IPR003439">
    <property type="entry name" value="ABC_transporter-like_ATP-bd"/>
</dbReference>
<evidence type="ECO:0000256" key="9">
    <source>
        <dbReference type="ARBA" id="ARBA00023136"/>
    </source>
</evidence>
<evidence type="ECO:0000256" key="8">
    <source>
        <dbReference type="ARBA" id="ARBA00022989"/>
    </source>
</evidence>
<proteinExistence type="inferred from homology"/>
<dbReference type="AlphaFoldDB" id="A0A7J9L4M3"/>
<dbReference type="InterPro" id="IPR003593">
    <property type="entry name" value="AAA+_ATPase"/>
</dbReference>
<dbReference type="PROSITE" id="PS50893">
    <property type="entry name" value="ABC_TRANSPORTER_2"/>
    <property type="match status" value="1"/>
</dbReference>